<dbReference type="Proteomes" id="UP000256329">
    <property type="component" value="Unassembled WGS sequence"/>
</dbReference>
<protein>
    <submittedName>
        <fullName evidence="2">Nucleotidyltransferase domain-containing protein</fullName>
    </submittedName>
</protein>
<dbReference type="GO" id="GO:0016779">
    <property type="term" value="F:nucleotidyltransferase activity"/>
    <property type="evidence" value="ECO:0007669"/>
    <property type="project" value="InterPro"/>
</dbReference>
<dbReference type="Pfam" id="PF01909">
    <property type="entry name" value="NTP_transf_2"/>
    <property type="match status" value="1"/>
</dbReference>
<evidence type="ECO:0000259" key="1">
    <source>
        <dbReference type="Pfam" id="PF01909"/>
    </source>
</evidence>
<proteinExistence type="predicted"/>
<name>A0A3D8P8Q6_9THEO</name>
<comment type="caution">
    <text evidence="2">The sequence shown here is derived from an EMBL/GenBank/DDBJ whole genome shotgun (WGS) entry which is preliminary data.</text>
</comment>
<dbReference type="RefSeq" id="WP_115791894.1">
    <property type="nucleotide sequence ID" value="NZ_QSLN01000001.1"/>
</dbReference>
<dbReference type="SUPFAM" id="SSF81301">
    <property type="entry name" value="Nucleotidyltransferase"/>
    <property type="match status" value="1"/>
</dbReference>
<feature type="domain" description="Polymerase nucleotidyl transferase" evidence="1">
    <location>
        <begin position="22"/>
        <end position="97"/>
    </location>
</feature>
<sequence length="117" mass="13513">MEDKLTARREEYRRLLREALNKAVAVLSSLPEVERVSLVGSYARGRSDLGTDLDLVVVMRTELGFLERLRFLYPLLSLPVDLDLLCYTPEEFASLKERGFLRHALKEEVVLYEKKPS</sequence>
<organism evidence="2 3">
    <name type="scientific">Ammonifex thiophilus</name>
    <dbReference type="NCBI Taxonomy" id="444093"/>
    <lineage>
        <taxon>Bacteria</taxon>
        <taxon>Bacillati</taxon>
        <taxon>Bacillota</taxon>
        <taxon>Clostridia</taxon>
        <taxon>Thermoanaerobacterales</taxon>
        <taxon>Thermoanaerobacteraceae</taxon>
        <taxon>Ammonifex</taxon>
    </lineage>
</organism>
<dbReference type="InterPro" id="IPR002934">
    <property type="entry name" value="Polymerase_NTP_transf_dom"/>
</dbReference>
<evidence type="ECO:0000313" key="2">
    <source>
        <dbReference type="EMBL" id="RDV84901.1"/>
    </source>
</evidence>
<dbReference type="AlphaFoldDB" id="A0A3D8P8Q6"/>
<reference evidence="2 3" key="1">
    <citation type="submission" date="2018-08" db="EMBL/GenBank/DDBJ databases">
        <title>Form III RuBisCO-mediated autotrophy in Thermodesulfobium bacteria.</title>
        <authorList>
            <person name="Toshchakov S.V."/>
            <person name="Kublanov I.V."/>
            <person name="Frolov E."/>
            <person name="Bonch-Osmolovskaya E.A."/>
            <person name="Tourova T.P."/>
            <person name="Chernych N.A."/>
            <person name="Lebedinsky A.V."/>
        </authorList>
    </citation>
    <scope>NUCLEOTIDE SEQUENCE [LARGE SCALE GENOMIC DNA]</scope>
    <source>
        <strain evidence="2 3">SR</strain>
    </source>
</reference>
<dbReference type="OrthoDB" id="160408at2"/>
<dbReference type="InterPro" id="IPR043519">
    <property type="entry name" value="NT_sf"/>
</dbReference>
<dbReference type="PANTHER" id="PTHR43449">
    <property type="entry name" value="NUCLEOTIDYLTRANSFERASE"/>
    <property type="match status" value="1"/>
</dbReference>
<dbReference type="EMBL" id="QSLN01000001">
    <property type="protein sequence ID" value="RDV84901.1"/>
    <property type="molecule type" value="Genomic_DNA"/>
</dbReference>
<dbReference type="PANTHER" id="PTHR43449:SF1">
    <property type="entry name" value="POLYMERASE BETA NUCLEOTIDYLTRANSFERASE DOMAIN-CONTAINING PROTEIN"/>
    <property type="match status" value="1"/>
</dbReference>
<dbReference type="CDD" id="cd05403">
    <property type="entry name" value="NT_KNTase_like"/>
    <property type="match status" value="1"/>
</dbReference>
<keyword evidence="2" id="KW-0808">Transferase</keyword>
<gene>
    <name evidence="2" type="ORF">DXX99_00380</name>
</gene>
<dbReference type="Gene3D" id="3.30.460.10">
    <property type="entry name" value="Beta Polymerase, domain 2"/>
    <property type="match status" value="1"/>
</dbReference>
<evidence type="ECO:0000313" key="3">
    <source>
        <dbReference type="Proteomes" id="UP000256329"/>
    </source>
</evidence>
<accession>A0A3D8P8Q6</accession>
<keyword evidence="3" id="KW-1185">Reference proteome</keyword>